<evidence type="ECO:0000313" key="14">
    <source>
        <dbReference type="Proteomes" id="UP000677436"/>
    </source>
</evidence>
<protein>
    <recommendedName>
        <fullName evidence="11 12">ATP synthase subunit a</fullName>
    </recommendedName>
    <alternativeName>
        <fullName evidence="11">ATP synthase F0 sector subunit a</fullName>
    </alternativeName>
    <alternativeName>
        <fullName evidence="11">F-ATPase subunit 6</fullName>
    </alternativeName>
</protein>
<evidence type="ECO:0000256" key="6">
    <source>
        <dbReference type="ARBA" id="ARBA00022781"/>
    </source>
</evidence>
<comment type="similarity">
    <text evidence="2 11 12">Belongs to the ATPase A chain family.</text>
</comment>
<keyword evidence="6 11" id="KW-0375">Hydrogen ion transport</keyword>
<evidence type="ECO:0000256" key="11">
    <source>
        <dbReference type="HAMAP-Rule" id="MF_01393"/>
    </source>
</evidence>
<keyword evidence="11" id="KW-1003">Cell membrane</keyword>
<evidence type="ECO:0000256" key="2">
    <source>
        <dbReference type="ARBA" id="ARBA00006810"/>
    </source>
</evidence>
<feature type="transmembrane region" description="Helical" evidence="11">
    <location>
        <begin position="210"/>
        <end position="233"/>
    </location>
</feature>
<dbReference type="PROSITE" id="PS00449">
    <property type="entry name" value="ATPASE_A"/>
    <property type="match status" value="1"/>
</dbReference>
<dbReference type="NCBIfam" id="TIGR01131">
    <property type="entry name" value="ATP_synt_6_or_A"/>
    <property type="match status" value="1"/>
</dbReference>
<name>A0A8D5ZM69_9BACL</name>
<evidence type="ECO:0000256" key="3">
    <source>
        <dbReference type="ARBA" id="ARBA00022448"/>
    </source>
</evidence>
<dbReference type="Pfam" id="PF00119">
    <property type="entry name" value="ATP-synt_A"/>
    <property type="match status" value="1"/>
</dbReference>
<evidence type="ECO:0000256" key="4">
    <source>
        <dbReference type="ARBA" id="ARBA00022547"/>
    </source>
</evidence>
<dbReference type="Gene3D" id="1.20.120.220">
    <property type="entry name" value="ATP synthase, F0 complex, subunit A"/>
    <property type="match status" value="1"/>
</dbReference>
<keyword evidence="4 11" id="KW-0138">CF(0)</keyword>
<feature type="transmembrane region" description="Helical" evidence="11">
    <location>
        <begin position="126"/>
        <end position="145"/>
    </location>
</feature>
<sequence>MELTPKIHLFGLTFDVAVMIATVVTCVVVFLIAVWGTRGRDIRPTKMQNFVEMLIDFIRGVTRTGLDQKTAEKYVGFAFTLFLFMFVANQLGLILNISTEAHHAIPALGIEEGKHYAWWKSPTADINIPVVMAVTITLFAHYLGIRSGAKRYVKHYFEPFAPMVVMHIIDEIAKPVTHALRLWGNIFAGEVLILIMVKAGAIGSLPLLPWLAYSLFVGTVQAYVFTVLAIVYIGQKVAHDH</sequence>
<feature type="transmembrane region" description="Helical" evidence="11">
    <location>
        <begin position="74"/>
        <end position="95"/>
    </location>
</feature>
<dbReference type="AlphaFoldDB" id="A0A8D5ZM69"/>
<keyword evidence="8 11" id="KW-0406">Ion transport</keyword>
<keyword evidence="10 11" id="KW-0066">ATP synthesis</keyword>
<keyword evidence="9 11" id="KW-0472">Membrane</keyword>
<proteinExistence type="inferred from homology"/>
<dbReference type="GO" id="GO:0005886">
    <property type="term" value="C:plasma membrane"/>
    <property type="evidence" value="ECO:0007669"/>
    <property type="project" value="UniProtKB-SubCell"/>
</dbReference>
<evidence type="ECO:0000256" key="1">
    <source>
        <dbReference type="ARBA" id="ARBA00004141"/>
    </source>
</evidence>
<dbReference type="InterPro" id="IPR045082">
    <property type="entry name" value="ATP_syn_F0_a_bact/chloroplast"/>
</dbReference>
<feature type="transmembrane region" description="Helical" evidence="11">
    <location>
        <begin position="12"/>
        <end position="37"/>
    </location>
</feature>
<evidence type="ECO:0000313" key="13">
    <source>
        <dbReference type="EMBL" id="BCU83264.1"/>
    </source>
</evidence>
<dbReference type="SUPFAM" id="SSF81336">
    <property type="entry name" value="F1F0 ATP synthase subunit A"/>
    <property type="match status" value="1"/>
</dbReference>
<dbReference type="HAMAP" id="MF_01393">
    <property type="entry name" value="ATP_synth_a_bact"/>
    <property type="match status" value="1"/>
</dbReference>
<organism evidence="13 14">
    <name type="scientific">Polycladomyces abyssicola</name>
    <dbReference type="NCBI Taxonomy" id="1125966"/>
    <lineage>
        <taxon>Bacteria</taxon>
        <taxon>Bacillati</taxon>
        <taxon>Bacillota</taxon>
        <taxon>Bacilli</taxon>
        <taxon>Bacillales</taxon>
        <taxon>Thermoactinomycetaceae</taxon>
        <taxon>Polycladomyces</taxon>
    </lineage>
</organism>
<dbReference type="PANTHER" id="PTHR42823:SF3">
    <property type="entry name" value="ATP SYNTHASE SUBUNIT A, CHLOROPLASTIC"/>
    <property type="match status" value="1"/>
</dbReference>
<evidence type="ECO:0000256" key="10">
    <source>
        <dbReference type="ARBA" id="ARBA00023310"/>
    </source>
</evidence>
<comment type="subcellular location">
    <subcellularLocation>
        <location evidence="11 12">Cell membrane</location>
        <topology evidence="11 12">Multi-pass membrane protein</topology>
    </subcellularLocation>
    <subcellularLocation>
        <location evidence="1">Membrane</location>
        <topology evidence="1">Multi-pass membrane protein</topology>
    </subcellularLocation>
</comment>
<accession>A0A8D5ZM69</accession>
<dbReference type="GO" id="GO:0046933">
    <property type="term" value="F:proton-transporting ATP synthase activity, rotational mechanism"/>
    <property type="evidence" value="ECO:0007669"/>
    <property type="project" value="UniProtKB-UniRule"/>
</dbReference>
<dbReference type="InterPro" id="IPR023011">
    <property type="entry name" value="ATP_synth_F0_asu_AS"/>
</dbReference>
<dbReference type="GO" id="GO:0042777">
    <property type="term" value="P:proton motive force-driven plasma membrane ATP synthesis"/>
    <property type="evidence" value="ECO:0007669"/>
    <property type="project" value="TreeGrafter"/>
</dbReference>
<dbReference type="EMBL" id="AP024601">
    <property type="protein sequence ID" value="BCU83264.1"/>
    <property type="molecule type" value="Genomic_DNA"/>
</dbReference>
<keyword evidence="5 11" id="KW-0812">Transmembrane</keyword>
<keyword evidence="14" id="KW-1185">Reference proteome</keyword>
<evidence type="ECO:0000256" key="12">
    <source>
        <dbReference type="RuleBase" id="RU000483"/>
    </source>
</evidence>
<reference evidence="13" key="2">
    <citation type="journal article" date="2021" name="Microbiol. Resour. Announc.">
        <title>Complete Genome Sequence of Polycladomyces abyssicola JIR-001T, Isolated from Hemipelagic Sediment in Deep Seawater.</title>
        <authorList>
            <person name="Tsubouchi T."/>
            <person name="Kaneko Y."/>
        </authorList>
    </citation>
    <scope>NUCLEOTIDE SEQUENCE</scope>
    <source>
        <strain evidence="13">JIR-001</strain>
    </source>
</reference>
<evidence type="ECO:0000256" key="8">
    <source>
        <dbReference type="ARBA" id="ARBA00023065"/>
    </source>
</evidence>
<dbReference type="RefSeq" id="WP_212773507.1">
    <property type="nucleotide sequence ID" value="NZ_AP024601.1"/>
</dbReference>
<gene>
    <name evidence="11 13" type="primary">atpB</name>
    <name evidence="13" type="ORF">JIR001_30470</name>
</gene>
<dbReference type="Proteomes" id="UP000677436">
    <property type="component" value="Chromosome"/>
</dbReference>
<evidence type="ECO:0000256" key="7">
    <source>
        <dbReference type="ARBA" id="ARBA00022989"/>
    </source>
</evidence>
<keyword evidence="7 11" id="KW-1133">Transmembrane helix</keyword>
<dbReference type="KEGG" id="pabs:JIR001_30470"/>
<dbReference type="PANTHER" id="PTHR42823">
    <property type="entry name" value="ATP SYNTHASE SUBUNIT A, CHLOROPLASTIC"/>
    <property type="match status" value="1"/>
</dbReference>
<evidence type="ECO:0000256" key="9">
    <source>
        <dbReference type="ARBA" id="ARBA00023136"/>
    </source>
</evidence>
<dbReference type="PRINTS" id="PR00123">
    <property type="entry name" value="ATPASEA"/>
</dbReference>
<feature type="transmembrane region" description="Helical" evidence="11">
    <location>
        <begin position="182"/>
        <end position="204"/>
    </location>
</feature>
<reference evidence="13" key="1">
    <citation type="journal article" date="2013" name="Int. J. Syst. Evol. Microbiol.">
        <title>Polycladomyces abyssicola gen. nov., sp. nov., a thermophilic filamentous bacterium isolated from hemipelagic sediment.</title>
        <authorList>
            <person name="Tsubouchi T."/>
            <person name="Shimane Y."/>
            <person name="Mori K."/>
            <person name="Usui K."/>
            <person name="Hiraki T."/>
            <person name="Tame A."/>
            <person name="Uematsu K."/>
            <person name="Maruyama T."/>
            <person name="Hatada Y."/>
        </authorList>
    </citation>
    <scope>NUCLEOTIDE SEQUENCE</scope>
    <source>
        <strain evidence="13">JIR-001</strain>
    </source>
</reference>
<evidence type="ECO:0000256" key="5">
    <source>
        <dbReference type="ARBA" id="ARBA00022692"/>
    </source>
</evidence>
<dbReference type="InterPro" id="IPR035908">
    <property type="entry name" value="F0_ATP_A_sf"/>
</dbReference>
<comment type="function">
    <text evidence="11 12">Key component of the proton channel; it plays a direct role in the translocation of protons across the membrane.</text>
</comment>
<dbReference type="InterPro" id="IPR000568">
    <property type="entry name" value="ATP_synth_F0_asu"/>
</dbReference>
<dbReference type="GO" id="GO:0045259">
    <property type="term" value="C:proton-transporting ATP synthase complex"/>
    <property type="evidence" value="ECO:0007669"/>
    <property type="project" value="UniProtKB-KW"/>
</dbReference>
<dbReference type="CDD" id="cd00310">
    <property type="entry name" value="ATP-synt_Fo_a_6"/>
    <property type="match status" value="1"/>
</dbReference>
<keyword evidence="3 11" id="KW-0813">Transport</keyword>